<organism evidence="1 2">
    <name type="scientific">Pseudomonas putida</name>
    <name type="common">Arthrobacter siderocapsulatus</name>
    <dbReference type="NCBI Taxonomy" id="303"/>
    <lineage>
        <taxon>Bacteria</taxon>
        <taxon>Pseudomonadati</taxon>
        <taxon>Pseudomonadota</taxon>
        <taxon>Gammaproteobacteria</taxon>
        <taxon>Pseudomonadales</taxon>
        <taxon>Pseudomonadaceae</taxon>
        <taxon>Pseudomonas</taxon>
    </lineage>
</organism>
<reference evidence="1 2" key="1">
    <citation type="submission" date="2016-03" db="EMBL/GenBank/DDBJ databases">
        <title>Draft Genome Assembly of Pseudomonas putida strain CBF10-2.</title>
        <authorList>
            <person name="Iyer R.S."/>
            <person name="Damania A."/>
        </authorList>
    </citation>
    <scope>NUCLEOTIDE SEQUENCE [LARGE SCALE GENOMIC DNA]</scope>
    <source>
        <strain evidence="1 2">CBF10-2</strain>
    </source>
</reference>
<comment type="caution">
    <text evidence="1">The sequence shown here is derived from an EMBL/GenBank/DDBJ whole genome shotgun (WGS) entry which is preliminary data.</text>
</comment>
<proteinExistence type="predicted"/>
<name>A0A177SMZ4_PSEPU</name>
<dbReference type="AlphaFoldDB" id="A0A177SMZ4"/>
<sequence>MSTLGDRQITIPSHYVDSVLAMIEQHLFELSATIDDDNESNPARREMAAFRHMAQQLGYDFKIDIKANGFFSVSRIALQSKR</sequence>
<dbReference type="Proteomes" id="UP000077752">
    <property type="component" value="Unassembled WGS sequence"/>
</dbReference>
<dbReference type="RefSeq" id="WP_064303020.1">
    <property type="nucleotide sequence ID" value="NZ_LUCV01000019.1"/>
</dbReference>
<dbReference type="EMBL" id="LUCV01000019">
    <property type="protein sequence ID" value="OAI92283.1"/>
    <property type="molecule type" value="Genomic_DNA"/>
</dbReference>
<protein>
    <submittedName>
        <fullName evidence="1">Uncharacterized protein</fullName>
    </submittedName>
</protein>
<evidence type="ECO:0000313" key="2">
    <source>
        <dbReference type="Proteomes" id="UP000077752"/>
    </source>
</evidence>
<evidence type="ECO:0000313" key="1">
    <source>
        <dbReference type="EMBL" id="OAI92283.1"/>
    </source>
</evidence>
<accession>A0A177SMZ4</accession>
<gene>
    <name evidence="1" type="ORF">AYO28_18575</name>
</gene>